<organism evidence="2 3">
    <name type="scientific">Rubrivirga marina</name>
    <dbReference type="NCBI Taxonomy" id="1196024"/>
    <lineage>
        <taxon>Bacteria</taxon>
        <taxon>Pseudomonadati</taxon>
        <taxon>Rhodothermota</taxon>
        <taxon>Rhodothermia</taxon>
        <taxon>Rhodothermales</taxon>
        <taxon>Rubricoccaceae</taxon>
        <taxon>Rubrivirga</taxon>
    </lineage>
</organism>
<dbReference type="RefSeq" id="WP_095510136.1">
    <property type="nucleotide sequence ID" value="NZ_MQWD01000001.1"/>
</dbReference>
<accession>A0A271J175</accession>
<protein>
    <submittedName>
        <fullName evidence="2">Uncharacterized protein</fullName>
    </submittedName>
</protein>
<dbReference type="Proteomes" id="UP000216339">
    <property type="component" value="Unassembled WGS sequence"/>
</dbReference>
<reference evidence="2 3" key="1">
    <citation type="submission" date="2016-11" db="EMBL/GenBank/DDBJ databases">
        <title>Study of marine rhodopsin-containing bacteria.</title>
        <authorList>
            <person name="Yoshizawa S."/>
            <person name="Kumagai Y."/>
            <person name="Kogure K."/>
        </authorList>
    </citation>
    <scope>NUCLEOTIDE SEQUENCE [LARGE SCALE GENOMIC DNA]</scope>
    <source>
        <strain evidence="2 3">SAORIC-28</strain>
    </source>
</reference>
<comment type="caution">
    <text evidence="2">The sequence shown here is derived from an EMBL/GenBank/DDBJ whole genome shotgun (WGS) entry which is preliminary data.</text>
</comment>
<dbReference type="AlphaFoldDB" id="A0A271J175"/>
<keyword evidence="1" id="KW-0732">Signal</keyword>
<evidence type="ECO:0000313" key="2">
    <source>
        <dbReference type="EMBL" id="PAP76479.1"/>
    </source>
</evidence>
<dbReference type="OrthoDB" id="163809at2"/>
<proteinExistence type="predicted"/>
<keyword evidence="3" id="KW-1185">Reference proteome</keyword>
<dbReference type="PROSITE" id="PS51257">
    <property type="entry name" value="PROKAR_LIPOPROTEIN"/>
    <property type="match status" value="1"/>
</dbReference>
<name>A0A271J175_9BACT</name>
<evidence type="ECO:0000313" key="3">
    <source>
        <dbReference type="Proteomes" id="UP000216339"/>
    </source>
</evidence>
<sequence>MSTSRIFSLPALLLVAALGLAACDSADSALYPADAQSGEVALALGASGSLDGLALSFDEVVEDSRCPSDVDCVWEGRALVGLTIAGEPVELAVVDPERVPEAGVRAGDSIVFATRLTAGPVVTVVSFPVG</sequence>
<feature type="signal peptide" evidence="1">
    <location>
        <begin position="1"/>
        <end position="21"/>
    </location>
</feature>
<evidence type="ECO:0000256" key="1">
    <source>
        <dbReference type="SAM" id="SignalP"/>
    </source>
</evidence>
<feature type="chain" id="PRO_5013375128" evidence="1">
    <location>
        <begin position="22"/>
        <end position="130"/>
    </location>
</feature>
<gene>
    <name evidence="2" type="ORF">BSZ37_08515</name>
</gene>
<dbReference type="EMBL" id="MQWD01000001">
    <property type="protein sequence ID" value="PAP76479.1"/>
    <property type="molecule type" value="Genomic_DNA"/>
</dbReference>